<evidence type="ECO:0000256" key="1">
    <source>
        <dbReference type="ARBA" id="ARBA00001913"/>
    </source>
</evidence>
<protein>
    <recommendedName>
        <fullName evidence="9">Alpha-1,2-Mannosidase</fullName>
    </recommendedName>
</protein>
<organism evidence="7 8">
    <name type="scientific">Prorocentrum cordatum</name>
    <dbReference type="NCBI Taxonomy" id="2364126"/>
    <lineage>
        <taxon>Eukaryota</taxon>
        <taxon>Sar</taxon>
        <taxon>Alveolata</taxon>
        <taxon>Dinophyceae</taxon>
        <taxon>Prorocentrales</taxon>
        <taxon>Prorocentraceae</taxon>
        <taxon>Prorocentrum</taxon>
    </lineage>
</organism>
<dbReference type="PANTHER" id="PTHR11742">
    <property type="entry name" value="MANNOSYL-OLIGOSACCHARIDE ALPHA-1,2-MANNOSIDASE-RELATED"/>
    <property type="match status" value="1"/>
</dbReference>
<comment type="similarity">
    <text evidence="3">Belongs to the glycosyl hydrolase 47 family.</text>
</comment>
<dbReference type="InterPro" id="IPR001382">
    <property type="entry name" value="Glyco_hydro_47"/>
</dbReference>
<comment type="cofactor">
    <cofactor evidence="1">
        <name>Ca(2+)</name>
        <dbReference type="ChEBI" id="CHEBI:29108"/>
    </cofactor>
</comment>
<comment type="pathway">
    <text evidence="2">Protein modification; protein glycosylation.</text>
</comment>
<sequence>MNNLLELRAIGPQSEGCCPASAPGRPPARAAALLWDARTAFDYSRTEVRAFGFEVRGRAPGAVRGPILRGSGLGPGRSAGRGAGFARLAAAHLAEEADLARRQAAEMMSWGGLGQTLVDAVGIARHRPSSAEALDTLWLMGLREDENVNLFETSIRHLGGLVAAYGLSGRRGLLAKAEDLAGRLAVAYSQPEPATETLTEEEKGEPDPGVMGGLLHKLLGGSSLEGAEEERLQAALESLPAEPMTQLPYSDVNLRTGQLQNLAHFTSLAEAYVPVEWKALALFTGNCTYASLPDEVLRIVNSTAQLETRGLAPISGGPTATRCPRSRTASRWGAEGIRFTSTSSRTPSSPAPRRTAP</sequence>
<reference evidence="7" key="1">
    <citation type="submission" date="2023-10" db="EMBL/GenBank/DDBJ databases">
        <authorList>
            <person name="Chen Y."/>
            <person name="Shah S."/>
            <person name="Dougan E. K."/>
            <person name="Thang M."/>
            <person name="Chan C."/>
        </authorList>
    </citation>
    <scope>NUCLEOTIDE SEQUENCE [LARGE SCALE GENOMIC DNA]</scope>
</reference>
<dbReference type="InterPro" id="IPR050749">
    <property type="entry name" value="Glycosyl_Hydrolase_47"/>
</dbReference>
<dbReference type="Gene3D" id="1.50.10.10">
    <property type="match status" value="1"/>
</dbReference>
<dbReference type="InterPro" id="IPR036026">
    <property type="entry name" value="Seven-hairpin_glycosidases"/>
</dbReference>
<dbReference type="Proteomes" id="UP001189429">
    <property type="component" value="Unassembled WGS sequence"/>
</dbReference>
<evidence type="ECO:0000313" key="8">
    <source>
        <dbReference type="Proteomes" id="UP001189429"/>
    </source>
</evidence>
<evidence type="ECO:0000256" key="5">
    <source>
        <dbReference type="ARBA" id="ARBA00023157"/>
    </source>
</evidence>
<feature type="compositionally biased region" description="Low complexity" evidence="6">
    <location>
        <begin position="340"/>
        <end position="357"/>
    </location>
</feature>
<dbReference type="InterPro" id="IPR012341">
    <property type="entry name" value="6hp_glycosidase-like_sf"/>
</dbReference>
<dbReference type="Pfam" id="PF01532">
    <property type="entry name" value="Glyco_hydro_47"/>
    <property type="match status" value="1"/>
</dbReference>
<evidence type="ECO:0000256" key="3">
    <source>
        <dbReference type="ARBA" id="ARBA00007658"/>
    </source>
</evidence>
<dbReference type="SUPFAM" id="SSF48225">
    <property type="entry name" value="Seven-hairpin glycosidases"/>
    <property type="match status" value="1"/>
</dbReference>
<feature type="region of interest" description="Disordered" evidence="6">
    <location>
        <begin position="313"/>
        <end position="357"/>
    </location>
</feature>
<dbReference type="EMBL" id="CAUYUJ010016882">
    <property type="protein sequence ID" value="CAK0869757.1"/>
    <property type="molecule type" value="Genomic_DNA"/>
</dbReference>
<feature type="region of interest" description="Disordered" evidence="6">
    <location>
        <begin position="191"/>
        <end position="211"/>
    </location>
</feature>
<gene>
    <name evidence="7" type="ORF">PCOR1329_LOCUS56013</name>
</gene>
<evidence type="ECO:0000256" key="2">
    <source>
        <dbReference type="ARBA" id="ARBA00004922"/>
    </source>
</evidence>
<evidence type="ECO:0000256" key="4">
    <source>
        <dbReference type="ARBA" id="ARBA00022801"/>
    </source>
</evidence>
<evidence type="ECO:0000313" key="7">
    <source>
        <dbReference type="EMBL" id="CAK0869757.1"/>
    </source>
</evidence>
<accession>A0ABN9VCY0</accession>
<keyword evidence="5" id="KW-1015">Disulfide bond</keyword>
<comment type="caution">
    <text evidence="7">The sequence shown here is derived from an EMBL/GenBank/DDBJ whole genome shotgun (WGS) entry which is preliminary data.</text>
</comment>
<proteinExistence type="inferred from homology"/>
<keyword evidence="4" id="KW-0378">Hydrolase</keyword>
<keyword evidence="8" id="KW-1185">Reference proteome</keyword>
<evidence type="ECO:0008006" key="9">
    <source>
        <dbReference type="Google" id="ProtNLM"/>
    </source>
</evidence>
<evidence type="ECO:0000256" key="6">
    <source>
        <dbReference type="SAM" id="MobiDB-lite"/>
    </source>
</evidence>
<name>A0ABN9VCY0_9DINO</name>